<proteinExistence type="predicted"/>
<reference evidence="1 2" key="1">
    <citation type="journal article" date="2024" name="G3 (Bethesda)">
        <title>Genome assembly of Hibiscus sabdariffa L. provides insights into metabolisms of medicinal natural products.</title>
        <authorList>
            <person name="Kim T."/>
        </authorList>
    </citation>
    <scope>NUCLEOTIDE SEQUENCE [LARGE SCALE GENOMIC DNA]</scope>
    <source>
        <strain evidence="1">TK-2024</strain>
        <tissue evidence="1">Old leaves</tissue>
    </source>
</reference>
<dbReference type="EMBL" id="JBBPBN010000017">
    <property type="protein sequence ID" value="KAK9019380.1"/>
    <property type="molecule type" value="Genomic_DNA"/>
</dbReference>
<accession>A0ABR2S282</accession>
<protein>
    <submittedName>
        <fullName evidence="1">Uncharacterized protein</fullName>
    </submittedName>
</protein>
<keyword evidence="2" id="KW-1185">Reference proteome</keyword>
<dbReference type="Proteomes" id="UP001396334">
    <property type="component" value="Unassembled WGS sequence"/>
</dbReference>
<evidence type="ECO:0000313" key="2">
    <source>
        <dbReference type="Proteomes" id="UP001396334"/>
    </source>
</evidence>
<gene>
    <name evidence="1" type="ORF">V6N11_053904</name>
</gene>
<comment type="caution">
    <text evidence="1">The sequence shown here is derived from an EMBL/GenBank/DDBJ whole genome shotgun (WGS) entry which is preliminary data.</text>
</comment>
<organism evidence="1 2">
    <name type="scientific">Hibiscus sabdariffa</name>
    <name type="common">roselle</name>
    <dbReference type="NCBI Taxonomy" id="183260"/>
    <lineage>
        <taxon>Eukaryota</taxon>
        <taxon>Viridiplantae</taxon>
        <taxon>Streptophyta</taxon>
        <taxon>Embryophyta</taxon>
        <taxon>Tracheophyta</taxon>
        <taxon>Spermatophyta</taxon>
        <taxon>Magnoliopsida</taxon>
        <taxon>eudicotyledons</taxon>
        <taxon>Gunneridae</taxon>
        <taxon>Pentapetalae</taxon>
        <taxon>rosids</taxon>
        <taxon>malvids</taxon>
        <taxon>Malvales</taxon>
        <taxon>Malvaceae</taxon>
        <taxon>Malvoideae</taxon>
        <taxon>Hibiscus</taxon>
    </lineage>
</organism>
<name>A0ABR2S282_9ROSI</name>
<evidence type="ECO:0000313" key="1">
    <source>
        <dbReference type="EMBL" id="KAK9019380.1"/>
    </source>
</evidence>
<sequence>MLKPYSEVEKLERFRKNHSNFQVIETRNASTAVDALLIGVLQDCSNASKIWEPLRPKQPKIPWSKVIRKGPTVPMHSFIARFTLQNHFPTEGWFIGLGSASKIRMSLM</sequence>